<comment type="catalytic activity">
    <reaction evidence="2">
        <text>oxidized coenzyme F420-(gamma-L-Glu)(n) + a quinol + H(+) = reduced coenzyme F420-(gamma-L-Glu)(n) + a quinone</text>
        <dbReference type="Rhea" id="RHEA:39663"/>
        <dbReference type="Rhea" id="RHEA-COMP:12939"/>
        <dbReference type="Rhea" id="RHEA-COMP:14378"/>
        <dbReference type="ChEBI" id="CHEBI:15378"/>
        <dbReference type="ChEBI" id="CHEBI:24646"/>
        <dbReference type="ChEBI" id="CHEBI:132124"/>
        <dbReference type="ChEBI" id="CHEBI:133980"/>
        <dbReference type="ChEBI" id="CHEBI:139511"/>
    </reaction>
</comment>
<comment type="similarity">
    <text evidence="1">Belongs to the F420H(2)-dependent quinone reductase family.</text>
</comment>
<dbReference type="RefSeq" id="WP_190110972.1">
    <property type="nucleotide sequence ID" value="NZ_BMVB01000012.1"/>
</dbReference>
<evidence type="ECO:0000313" key="4">
    <source>
        <dbReference type="EMBL" id="GHC57204.1"/>
    </source>
</evidence>
<comment type="caution">
    <text evidence="4">The sequence shown here is derived from an EMBL/GenBank/DDBJ whole genome shotgun (WGS) entry which is preliminary data.</text>
</comment>
<dbReference type="Gene3D" id="1.20.120.520">
    <property type="entry name" value="nmb1532 protein domain like"/>
    <property type="match status" value="1"/>
</dbReference>
<dbReference type="InterPro" id="IPR012349">
    <property type="entry name" value="Split_barrel_FMN-bd"/>
</dbReference>
<dbReference type="PANTHER" id="PTHR39428">
    <property type="entry name" value="F420H(2)-DEPENDENT QUINONE REDUCTASE RV1261C"/>
    <property type="match status" value="1"/>
</dbReference>
<dbReference type="Pfam" id="PF04075">
    <property type="entry name" value="F420H2_quin_red"/>
    <property type="match status" value="1"/>
</dbReference>
<dbReference type="InterPro" id="IPR012312">
    <property type="entry name" value="Hemerythrin-like"/>
</dbReference>
<protein>
    <submittedName>
        <fullName evidence="4">Cation-binding protein</fullName>
    </submittedName>
</protein>
<reference evidence="4" key="2">
    <citation type="submission" date="2020-09" db="EMBL/GenBank/DDBJ databases">
        <authorList>
            <person name="Sun Q."/>
            <person name="Ohkuma M."/>
        </authorList>
    </citation>
    <scope>NUCLEOTIDE SEQUENCE</scope>
    <source>
        <strain evidence="4">JCM 4633</strain>
    </source>
</reference>
<dbReference type="EMBL" id="BMVB01000012">
    <property type="protein sequence ID" value="GHC57204.1"/>
    <property type="molecule type" value="Genomic_DNA"/>
</dbReference>
<dbReference type="Proteomes" id="UP000646244">
    <property type="component" value="Unassembled WGS sequence"/>
</dbReference>
<dbReference type="AlphaFoldDB" id="A0A918TSG0"/>
<sequence length="314" mass="34105">MPMSFNQRVIEEFRANAGKVGGPFEGGDLLLLTTTGARSGAEHTTPLGCVRHGDLLLVVASNLGAPHHPAWYHNLLAHPVVRVETGTETFEAVAVPAEGARRDELFDHVAGVAPGYADYQARTTRTLPVVVLERPDHGAGTAHEVMNLADKLLEIHTWLRGQLRHVRAETDAHFAARAAHHDPQEPPAPGLGLQIRQHCLAFCEALTFHHTGEDDHVFPALGRQHPHLRDVLDRLAGEHRTLARLKDELLALLADITTADPVRFRTELTRLSDELLAHLDAEEESLLPALAAIPFPPAPPAPPAADGAGVTRRT</sequence>
<dbReference type="NCBIfam" id="TIGR00026">
    <property type="entry name" value="hi_GC_TIGR00026"/>
    <property type="match status" value="1"/>
</dbReference>
<evidence type="ECO:0000313" key="5">
    <source>
        <dbReference type="Proteomes" id="UP000646244"/>
    </source>
</evidence>
<dbReference type="GO" id="GO:0005886">
    <property type="term" value="C:plasma membrane"/>
    <property type="evidence" value="ECO:0007669"/>
    <property type="project" value="TreeGrafter"/>
</dbReference>
<proteinExistence type="inferred from homology"/>
<feature type="domain" description="Hemerythrin-like" evidence="3">
    <location>
        <begin position="149"/>
        <end position="290"/>
    </location>
</feature>
<evidence type="ECO:0000256" key="2">
    <source>
        <dbReference type="ARBA" id="ARBA00049106"/>
    </source>
</evidence>
<dbReference type="Pfam" id="PF01814">
    <property type="entry name" value="Hemerythrin"/>
    <property type="match status" value="1"/>
</dbReference>
<organism evidence="4 5">
    <name type="scientific">Streptomyces cinnamoneus</name>
    <name type="common">Streptoverticillium cinnamoneum</name>
    <dbReference type="NCBI Taxonomy" id="53446"/>
    <lineage>
        <taxon>Bacteria</taxon>
        <taxon>Bacillati</taxon>
        <taxon>Actinomycetota</taxon>
        <taxon>Actinomycetes</taxon>
        <taxon>Kitasatosporales</taxon>
        <taxon>Streptomycetaceae</taxon>
        <taxon>Streptomyces</taxon>
        <taxon>Streptomyces cinnamoneus group</taxon>
    </lineage>
</organism>
<dbReference type="GO" id="GO:0016491">
    <property type="term" value="F:oxidoreductase activity"/>
    <property type="evidence" value="ECO:0007669"/>
    <property type="project" value="InterPro"/>
</dbReference>
<dbReference type="Gene3D" id="2.30.110.10">
    <property type="entry name" value="Electron Transport, Fmn-binding Protein, Chain A"/>
    <property type="match status" value="1"/>
</dbReference>
<evidence type="ECO:0000259" key="3">
    <source>
        <dbReference type="Pfam" id="PF01814"/>
    </source>
</evidence>
<dbReference type="GO" id="GO:0070967">
    <property type="term" value="F:coenzyme F420 binding"/>
    <property type="evidence" value="ECO:0007669"/>
    <property type="project" value="TreeGrafter"/>
</dbReference>
<reference evidence="4" key="1">
    <citation type="journal article" date="2014" name="Int. J. Syst. Evol. Microbiol.">
        <title>Complete genome sequence of Corynebacterium casei LMG S-19264T (=DSM 44701T), isolated from a smear-ripened cheese.</title>
        <authorList>
            <consortium name="US DOE Joint Genome Institute (JGI-PGF)"/>
            <person name="Walter F."/>
            <person name="Albersmeier A."/>
            <person name="Kalinowski J."/>
            <person name="Ruckert C."/>
        </authorList>
    </citation>
    <scope>NUCLEOTIDE SEQUENCE</scope>
    <source>
        <strain evidence="4">JCM 4633</strain>
    </source>
</reference>
<gene>
    <name evidence="4" type="ORF">GCM10010507_37260</name>
</gene>
<dbReference type="CDD" id="cd12108">
    <property type="entry name" value="Hr-like"/>
    <property type="match status" value="1"/>
</dbReference>
<evidence type="ECO:0000256" key="1">
    <source>
        <dbReference type="ARBA" id="ARBA00008710"/>
    </source>
</evidence>
<dbReference type="PANTHER" id="PTHR39428:SF1">
    <property type="entry name" value="F420H(2)-DEPENDENT QUINONE REDUCTASE RV1261C"/>
    <property type="match status" value="1"/>
</dbReference>
<name>A0A918TSG0_STRCJ</name>
<dbReference type="InterPro" id="IPR004378">
    <property type="entry name" value="F420H2_quin_Rdtase"/>
</dbReference>
<accession>A0A918TSG0</accession>